<comment type="similarity">
    <text evidence="1">Belongs to the prokaryotic/mitochondrial release factor family.</text>
</comment>
<accession>W5K876</accession>
<dbReference type="Pfam" id="PF03462">
    <property type="entry name" value="PCRF"/>
    <property type="match status" value="1"/>
</dbReference>
<dbReference type="PANTHER" id="PTHR43804:SF3">
    <property type="entry name" value="PEPTIDE CHAIN RELEASE FACTOR 1-LIKE, MITOCHONDRIAL"/>
    <property type="match status" value="1"/>
</dbReference>
<dbReference type="SUPFAM" id="SSF75620">
    <property type="entry name" value="Release factor"/>
    <property type="match status" value="1"/>
</dbReference>
<dbReference type="InterPro" id="IPR000352">
    <property type="entry name" value="Pep_chain_release_fac_I"/>
</dbReference>
<dbReference type="InterPro" id="IPR005139">
    <property type="entry name" value="PCRF"/>
</dbReference>
<proteinExistence type="inferred from homology"/>
<evidence type="ECO:0000256" key="2">
    <source>
        <dbReference type="ARBA" id="ARBA00022917"/>
    </source>
</evidence>
<dbReference type="InterPro" id="IPR050057">
    <property type="entry name" value="Prokaryotic/Mito_RF"/>
</dbReference>
<dbReference type="FunFam" id="3.30.160.20:FF:000004">
    <property type="entry name" value="Peptide chain release factor 1"/>
    <property type="match status" value="1"/>
</dbReference>
<dbReference type="FunFam" id="3.30.70.1660:FF:000011">
    <property type="entry name" value="Peptide chain release factor 1-like, mitochondrial"/>
    <property type="match status" value="1"/>
</dbReference>
<dbReference type="PANTHER" id="PTHR43804">
    <property type="entry name" value="LD18447P"/>
    <property type="match status" value="1"/>
</dbReference>
<dbReference type="FunCoup" id="W5K876">
    <property type="interactions" value="1302"/>
</dbReference>
<reference evidence="4" key="4">
    <citation type="submission" date="2025-09" db="UniProtKB">
        <authorList>
            <consortium name="Ensembl"/>
        </authorList>
    </citation>
    <scope>IDENTIFICATION</scope>
</reference>
<organism evidence="4 5">
    <name type="scientific">Astyanax mexicanus</name>
    <name type="common">Blind cave fish</name>
    <name type="synonym">Astyanax fasciatus mexicanus</name>
    <dbReference type="NCBI Taxonomy" id="7994"/>
    <lineage>
        <taxon>Eukaryota</taxon>
        <taxon>Metazoa</taxon>
        <taxon>Chordata</taxon>
        <taxon>Craniata</taxon>
        <taxon>Vertebrata</taxon>
        <taxon>Euteleostomi</taxon>
        <taxon>Actinopterygii</taxon>
        <taxon>Neopterygii</taxon>
        <taxon>Teleostei</taxon>
        <taxon>Ostariophysi</taxon>
        <taxon>Characiformes</taxon>
        <taxon>Characoidei</taxon>
        <taxon>Acestrorhamphidae</taxon>
        <taxon>Acestrorhamphinae</taxon>
        <taxon>Astyanax</taxon>
    </lineage>
</organism>
<dbReference type="GO" id="GO:0005739">
    <property type="term" value="C:mitochondrion"/>
    <property type="evidence" value="ECO:0007669"/>
    <property type="project" value="TreeGrafter"/>
</dbReference>
<dbReference type="Gene3D" id="3.30.160.20">
    <property type="match status" value="1"/>
</dbReference>
<dbReference type="InParanoid" id="W5K876"/>
<dbReference type="Ensembl" id="ENSAMXT00000003787.2">
    <property type="protein sequence ID" value="ENSAMXP00000003787.2"/>
    <property type="gene ID" value="ENSAMXG00000003666.2"/>
</dbReference>
<dbReference type="SMART" id="SM00937">
    <property type="entry name" value="PCRF"/>
    <property type="match status" value="1"/>
</dbReference>
<evidence type="ECO:0000256" key="1">
    <source>
        <dbReference type="ARBA" id="ARBA00010835"/>
    </source>
</evidence>
<keyword evidence="5" id="KW-1185">Reference proteome</keyword>
<dbReference type="AlphaFoldDB" id="W5K876"/>
<dbReference type="Bgee" id="ENSAMXG00000003666">
    <property type="expression patterns" value="Expressed in ovary and 9 other cell types or tissues"/>
</dbReference>
<dbReference type="eggNOG" id="KOG2726">
    <property type="taxonomic scope" value="Eukaryota"/>
</dbReference>
<dbReference type="Pfam" id="PF00472">
    <property type="entry name" value="RF-1"/>
    <property type="match status" value="1"/>
</dbReference>
<dbReference type="Proteomes" id="UP000018467">
    <property type="component" value="Unassembled WGS sequence"/>
</dbReference>
<keyword evidence="2" id="KW-0648">Protein biosynthesis</keyword>
<reference evidence="5" key="1">
    <citation type="submission" date="2013-03" db="EMBL/GenBank/DDBJ databases">
        <authorList>
            <person name="Jeffery W."/>
            <person name="Warren W."/>
            <person name="Wilson R.K."/>
        </authorList>
    </citation>
    <scope>NUCLEOTIDE SEQUENCE</scope>
    <source>
        <strain evidence="5">female</strain>
    </source>
</reference>
<dbReference type="STRING" id="7994.ENSAMXP00000003787"/>
<feature type="domain" description="Prokaryotic-type class I peptide chain release factors" evidence="3">
    <location>
        <begin position="290"/>
        <end position="306"/>
    </location>
</feature>
<dbReference type="GeneTree" id="ENSGT00940000155683"/>
<sequence length="416" mass="46877">MAASGCQKLSRVLQPLRLAAVKPGVFSRRQTAQSADTPSSTGPLYVRHCSTAALLRHTCRHLRLQRGFHTTTPALAARILSVEEIFSLQSLHRYLRKVQTEYRDCLHSLNTGDSQIDEEELRGKRERLSVLDPLHYAYLYLKMNADLHELAQTEKENCLTTIQEIKQQIISALIPEEESDMSDLVLEVTAGIGGQEAMLFTAEIFTMYQNFASFHGWGFEILEFMSSDIGGVRHATASISGPLSYKKMKFEAGVHRVQRVPKTEKQGRMHTSTMTVAILPQPAEVIETKRASGAGGQHVNTTNSAVRIVHLPTGIVSESQQERSQIINKEKAMKVLLAKLYSAKLEEETSKRLQARKLQIGTKGRSEKIRTYNFCQDRITDHRIGKTLHDLDMSSSLQQFYDQEALMDFLEDNNTD</sequence>
<dbReference type="GO" id="GO:0070126">
    <property type="term" value="P:mitochondrial translational termination"/>
    <property type="evidence" value="ECO:0007669"/>
    <property type="project" value="TreeGrafter"/>
</dbReference>
<reference evidence="4" key="3">
    <citation type="submission" date="2025-08" db="UniProtKB">
        <authorList>
            <consortium name="Ensembl"/>
        </authorList>
    </citation>
    <scope>IDENTIFICATION</scope>
</reference>
<name>W5K876_ASTMX</name>
<dbReference type="GO" id="GO:0003747">
    <property type="term" value="F:translation release factor activity"/>
    <property type="evidence" value="ECO:0007669"/>
    <property type="project" value="InterPro"/>
</dbReference>
<dbReference type="HOGENOM" id="CLU_036856_0_3_1"/>
<dbReference type="Gene3D" id="3.30.70.1660">
    <property type="match status" value="1"/>
</dbReference>
<evidence type="ECO:0000313" key="4">
    <source>
        <dbReference type="Ensembl" id="ENSAMXP00000003787.2"/>
    </source>
</evidence>
<dbReference type="PROSITE" id="PS00745">
    <property type="entry name" value="RF_PROK_I"/>
    <property type="match status" value="1"/>
</dbReference>
<dbReference type="InterPro" id="IPR045853">
    <property type="entry name" value="Pep_chain_release_fac_I_sf"/>
</dbReference>
<reference evidence="5" key="2">
    <citation type="journal article" date="2014" name="Nat. Commun.">
        <title>The cavefish genome reveals candidate genes for eye loss.</title>
        <authorList>
            <person name="McGaugh S.E."/>
            <person name="Gross J.B."/>
            <person name="Aken B."/>
            <person name="Blin M."/>
            <person name="Borowsky R."/>
            <person name="Chalopin D."/>
            <person name="Hinaux H."/>
            <person name="Jeffery W.R."/>
            <person name="Keene A."/>
            <person name="Ma L."/>
            <person name="Minx P."/>
            <person name="Murphy D."/>
            <person name="O'Quin K.E."/>
            <person name="Retaux S."/>
            <person name="Rohner N."/>
            <person name="Searle S.M."/>
            <person name="Stahl B.A."/>
            <person name="Tabin C."/>
            <person name="Volff J.N."/>
            <person name="Yoshizawa M."/>
            <person name="Warren W.C."/>
        </authorList>
    </citation>
    <scope>NUCLEOTIDE SEQUENCE [LARGE SCALE GENOMIC DNA]</scope>
    <source>
        <strain evidence="5">female</strain>
    </source>
</reference>
<protein>
    <submittedName>
        <fullName evidence="4">Mitochondrial translation release factor 1 like</fullName>
    </submittedName>
</protein>
<evidence type="ECO:0000259" key="3">
    <source>
        <dbReference type="PROSITE" id="PS00745"/>
    </source>
</evidence>
<evidence type="ECO:0000313" key="5">
    <source>
        <dbReference type="Proteomes" id="UP000018467"/>
    </source>
</evidence>